<reference evidence="1" key="1">
    <citation type="journal article" date="2014" name="Int. J. Syst. Evol. Microbiol.">
        <title>Complete genome sequence of Corynebacterium casei LMG S-19264T (=DSM 44701T), isolated from a smear-ripened cheese.</title>
        <authorList>
            <consortium name="US DOE Joint Genome Institute (JGI-PGF)"/>
            <person name="Walter F."/>
            <person name="Albersmeier A."/>
            <person name="Kalinowski J."/>
            <person name="Ruckert C."/>
        </authorList>
    </citation>
    <scope>NUCLEOTIDE SEQUENCE</scope>
    <source>
        <strain evidence="1">CGMCC 1.14984</strain>
    </source>
</reference>
<dbReference type="EMBL" id="BMGZ01000006">
    <property type="protein sequence ID" value="GGI02207.1"/>
    <property type="molecule type" value="Genomic_DNA"/>
</dbReference>
<sequence length="82" mass="8924">MRENPLHTLDRGRGDAQLMAAAPDKALIAIGEFQPDIVQHRAPSVIGLGEAVIERLYPVLKGAEKLACDVAGFQHLKVRVQL</sequence>
<comment type="caution">
    <text evidence="1">The sequence shown here is derived from an EMBL/GenBank/DDBJ whole genome shotgun (WGS) entry which is preliminary data.</text>
</comment>
<reference evidence="1" key="2">
    <citation type="submission" date="2020-09" db="EMBL/GenBank/DDBJ databases">
        <authorList>
            <person name="Sun Q."/>
            <person name="Zhou Y."/>
        </authorList>
    </citation>
    <scope>NUCLEOTIDE SEQUENCE</scope>
    <source>
        <strain evidence="1">CGMCC 1.14984</strain>
    </source>
</reference>
<gene>
    <name evidence="1" type="ORF">GCM10011355_34670</name>
</gene>
<organism evidence="1 2">
    <name type="scientific">Aquisalinus luteolus</name>
    <dbReference type="NCBI Taxonomy" id="1566827"/>
    <lineage>
        <taxon>Bacteria</taxon>
        <taxon>Pseudomonadati</taxon>
        <taxon>Pseudomonadota</taxon>
        <taxon>Alphaproteobacteria</taxon>
        <taxon>Parvularculales</taxon>
        <taxon>Parvularculaceae</taxon>
        <taxon>Aquisalinus</taxon>
    </lineage>
</organism>
<accession>A0A8J3A4K7</accession>
<dbReference type="Proteomes" id="UP000621856">
    <property type="component" value="Unassembled WGS sequence"/>
</dbReference>
<name>A0A8J3A4K7_9PROT</name>
<dbReference type="AlphaFoldDB" id="A0A8J3A4K7"/>
<evidence type="ECO:0000313" key="1">
    <source>
        <dbReference type="EMBL" id="GGI02207.1"/>
    </source>
</evidence>
<protein>
    <submittedName>
        <fullName evidence="1">Uncharacterized protein</fullName>
    </submittedName>
</protein>
<evidence type="ECO:0000313" key="2">
    <source>
        <dbReference type="Proteomes" id="UP000621856"/>
    </source>
</evidence>
<proteinExistence type="predicted"/>